<keyword evidence="3" id="KW-0963">Cytoplasm</keyword>
<dbReference type="Gene3D" id="3.90.940.20">
    <property type="entry name" value="RPB5-like RNA polymerase subunit"/>
    <property type="match status" value="1"/>
</dbReference>
<dbReference type="GO" id="GO:0000428">
    <property type="term" value="C:DNA-directed RNA polymerase complex"/>
    <property type="evidence" value="ECO:0007669"/>
    <property type="project" value="UniProtKB-KW"/>
</dbReference>
<dbReference type="PANTHER" id="PTHR10535">
    <property type="entry name" value="DNA-DIRECTED RNA POLYMERASES I, II, AND III SUBUNIT RPABC1"/>
    <property type="match status" value="1"/>
</dbReference>
<dbReference type="EC" id="2.7.7.6" evidence="3"/>
<sequence>MSKFSLLDHELIPNHEIMDEDELRTVLKHFNVEREQLPKLKVTDPIAQEIDAVPGDVVKITRKSQTAGEALYYRYVIE</sequence>
<dbReference type="RefSeq" id="WP_048195102.1">
    <property type="nucleotide sequence ID" value="NZ_CAAGSM010000001.1"/>
</dbReference>
<dbReference type="Proteomes" id="UP000029859">
    <property type="component" value="Unassembled WGS sequence"/>
</dbReference>
<dbReference type="AlphaFoldDB" id="A0A099SYC5"/>
<keyword evidence="1 3" id="KW-0240">DNA-directed RNA polymerase</keyword>
<dbReference type="NCBIfam" id="NF007129">
    <property type="entry name" value="PRK09570.1"/>
    <property type="match status" value="1"/>
</dbReference>
<proteinExistence type="inferred from homology"/>
<keyword evidence="2 3" id="KW-0804">Transcription</keyword>
<accession>A0A099SYC5</accession>
<name>A0A099SYC5_METMT</name>
<comment type="subcellular location">
    <subcellularLocation>
        <location evidence="3">Cytoplasm</location>
    </subcellularLocation>
</comment>
<dbReference type="GO" id="GO:0003899">
    <property type="term" value="F:DNA-directed RNA polymerase activity"/>
    <property type="evidence" value="ECO:0007669"/>
    <property type="project" value="UniProtKB-UniRule"/>
</dbReference>
<dbReference type="SUPFAM" id="SSF55287">
    <property type="entry name" value="RPB5-like RNA polymerase subunit"/>
    <property type="match status" value="1"/>
</dbReference>
<dbReference type="GO" id="GO:0005737">
    <property type="term" value="C:cytoplasm"/>
    <property type="evidence" value="ECO:0007669"/>
    <property type="project" value="UniProtKB-SubCell"/>
</dbReference>
<dbReference type="OrthoDB" id="30537at2157"/>
<evidence type="ECO:0000259" key="4">
    <source>
        <dbReference type="Pfam" id="PF01191"/>
    </source>
</evidence>
<evidence type="ECO:0000256" key="3">
    <source>
        <dbReference type="HAMAP-Rule" id="MF_00025"/>
    </source>
</evidence>
<keyword evidence="6" id="KW-1185">Reference proteome</keyword>
<dbReference type="GO" id="GO:0006362">
    <property type="term" value="P:transcription elongation by RNA polymerase I"/>
    <property type="evidence" value="ECO:0007669"/>
    <property type="project" value="TreeGrafter"/>
</dbReference>
<organism evidence="5 6">
    <name type="scientific">Methanococcoides methylutens</name>
    <dbReference type="NCBI Taxonomy" id="2226"/>
    <lineage>
        <taxon>Archaea</taxon>
        <taxon>Methanobacteriati</taxon>
        <taxon>Methanobacteriota</taxon>
        <taxon>Stenosarchaea group</taxon>
        <taxon>Methanomicrobia</taxon>
        <taxon>Methanosarcinales</taxon>
        <taxon>Methanosarcinaceae</taxon>
        <taxon>Methanococcoides</taxon>
    </lineage>
</organism>
<comment type="caution">
    <text evidence="5">The sequence shown here is derived from an EMBL/GenBank/DDBJ whole genome shotgun (WGS) entry which is preliminary data.</text>
</comment>
<evidence type="ECO:0000313" key="5">
    <source>
        <dbReference type="EMBL" id="KGK97935.1"/>
    </source>
</evidence>
<protein>
    <recommendedName>
        <fullName evidence="3">DNA-directed RNA polymerase subunit Rpo5</fullName>
        <ecNumber evidence="3">2.7.7.6</ecNumber>
    </recommendedName>
    <alternativeName>
        <fullName evidence="3">DNA-directed RNA polymerase subunit H</fullName>
    </alternativeName>
</protein>
<comment type="catalytic activity">
    <reaction evidence="3">
        <text>RNA(n) + a ribonucleoside 5'-triphosphate = RNA(n+1) + diphosphate</text>
        <dbReference type="Rhea" id="RHEA:21248"/>
        <dbReference type="Rhea" id="RHEA-COMP:14527"/>
        <dbReference type="Rhea" id="RHEA-COMP:17342"/>
        <dbReference type="ChEBI" id="CHEBI:33019"/>
        <dbReference type="ChEBI" id="CHEBI:61557"/>
        <dbReference type="ChEBI" id="CHEBI:140395"/>
        <dbReference type="EC" id="2.7.7.6"/>
    </reaction>
</comment>
<evidence type="ECO:0000313" key="6">
    <source>
        <dbReference type="Proteomes" id="UP000029859"/>
    </source>
</evidence>
<dbReference type="GO" id="GO:0042797">
    <property type="term" value="P:tRNA transcription by RNA polymerase III"/>
    <property type="evidence" value="ECO:0007669"/>
    <property type="project" value="TreeGrafter"/>
</dbReference>
<dbReference type="GeneID" id="69200702"/>
<dbReference type="InterPro" id="IPR000783">
    <property type="entry name" value="RNA_pol_subH/Rpb5_C"/>
</dbReference>
<dbReference type="HAMAP" id="MF_00025">
    <property type="entry name" value="RNApol_Rpo5_RPB5"/>
    <property type="match status" value="1"/>
</dbReference>
<comment type="function">
    <text evidence="3">DNA-dependent RNA polymerase (RNAP) catalyzes the transcription of DNA into RNA using the four ribonucleoside triphosphates as substrates.</text>
</comment>
<gene>
    <name evidence="3" type="primary">rpo5</name>
    <name evidence="3" type="synonym">rpoH</name>
    <name evidence="5" type="ORF">LI82_09280</name>
</gene>
<comment type="subunit">
    <text evidence="3">Part of the RNA polymerase complex.</text>
</comment>
<comment type="similarity">
    <text evidence="3">Belongs to the archaeal Rpo5/eukaryotic RPB5 RNA polymerase subunit family.</text>
</comment>
<reference evidence="5 6" key="1">
    <citation type="submission" date="2014-09" db="EMBL/GenBank/DDBJ databases">
        <title>Draft genome sequence of an obligately methylotrophic methanogen, Methanococcoides methylutens, isolated from marine sediment.</title>
        <authorList>
            <person name="Guan Y."/>
            <person name="Ngugi D.K."/>
            <person name="Blom J."/>
            <person name="Ali S."/>
            <person name="Ferry J.G."/>
            <person name="Stingl U."/>
        </authorList>
    </citation>
    <scope>NUCLEOTIDE SEQUENCE [LARGE SCALE GENOMIC DNA]</scope>
    <source>
        <strain evidence="5 6">DSM 2657</strain>
    </source>
</reference>
<dbReference type="PANTHER" id="PTHR10535:SF0">
    <property type="entry name" value="DNA-DIRECTED RNA POLYMERASES I, II, AND III SUBUNIT RPABC1"/>
    <property type="match status" value="1"/>
</dbReference>
<dbReference type="InterPro" id="IPR014381">
    <property type="entry name" value="Arch_Rpo5/euc_Rpb5"/>
</dbReference>
<dbReference type="Pfam" id="PF01191">
    <property type="entry name" value="RNA_pol_Rpb5_C"/>
    <property type="match status" value="1"/>
</dbReference>
<evidence type="ECO:0000256" key="2">
    <source>
        <dbReference type="ARBA" id="ARBA00023163"/>
    </source>
</evidence>
<keyword evidence="3" id="KW-0548">Nucleotidyltransferase</keyword>
<keyword evidence="3" id="KW-0808">Transferase</keyword>
<feature type="domain" description="RNA polymerase subunit H/Rpb5 C-terminal" evidence="4">
    <location>
        <begin position="5"/>
        <end position="76"/>
    </location>
</feature>
<dbReference type="GO" id="GO:0006366">
    <property type="term" value="P:transcription by RNA polymerase II"/>
    <property type="evidence" value="ECO:0007669"/>
    <property type="project" value="TreeGrafter"/>
</dbReference>
<dbReference type="InterPro" id="IPR035913">
    <property type="entry name" value="RPB5-like_sf"/>
</dbReference>
<dbReference type="EMBL" id="JRHO01000014">
    <property type="protein sequence ID" value="KGK97935.1"/>
    <property type="molecule type" value="Genomic_DNA"/>
</dbReference>
<dbReference type="GO" id="GO:0003677">
    <property type="term" value="F:DNA binding"/>
    <property type="evidence" value="ECO:0007669"/>
    <property type="project" value="InterPro"/>
</dbReference>
<evidence type="ECO:0000256" key="1">
    <source>
        <dbReference type="ARBA" id="ARBA00022478"/>
    </source>
</evidence>